<feature type="binding site" evidence="7">
    <location>
        <position position="396"/>
    </location>
    <ligand>
        <name>phosphoenolpyruvate</name>
        <dbReference type="ChEBI" id="CHEBI:58702"/>
    </ligand>
</feature>
<dbReference type="GO" id="GO:0009423">
    <property type="term" value="P:chorismate biosynthetic process"/>
    <property type="evidence" value="ECO:0007669"/>
    <property type="project" value="UniProtKB-UniRule"/>
</dbReference>
<feature type="binding site" evidence="7">
    <location>
        <position position="155"/>
    </location>
    <ligand>
        <name>3-phosphoshikimate</name>
        <dbReference type="ChEBI" id="CHEBI:145989"/>
    </ligand>
</feature>
<feature type="binding site" evidence="7">
    <location>
        <position position="157"/>
    </location>
    <ligand>
        <name>phosphoenolpyruvate</name>
        <dbReference type="ChEBI" id="CHEBI:58702"/>
    </ligand>
</feature>
<dbReference type="AlphaFoldDB" id="A0A1F7H480"/>
<dbReference type="PANTHER" id="PTHR21090">
    <property type="entry name" value="AROM/DEHYDROQUINATE SYNTHASE"/>
    <property type="match status" value="1"/>
</dbReference>
<evidence type="ECO:0000256" key="1">
    <source>
        <dbReference type="ARBA" id="ARBA00004811"/>
    </source>
</evidence>
<comment type="subunit">
    <text evidence="7">Monomer.</text>
</comment>
<dbReference type="EMBL" id="MFZP01000049">
    <property type="protein sequence ID" value="OGK26230.1"/>
    <property type="molecule type" value="Genomic_DNA"/>
</dbReference>
<keyword evidence="3 7" id="KW-0028">Amino-acid biosynthesis</keyword>
<dbReference type="Gene3D" id="3.65.10.10">
    <property type="entry name" value="Enolpyruvate transferase domain"/>
    <property type="match status" value="2"/>
</dbReference>
<dbReference type="HAMAP" id="MF_00210">
    <property type="entry name" value="EPSP_synth"/>
    <property type="match status" value="1"/>
</dbReference>
<feature type="binding site" evidence="7">
    <location>
        <position position="81"/>
    </location>
    <ligand>
        <name>phosphoenolpyruvate</name>
        <dbReference type="ChEBI" id="CHEBI:58702"/>
    </ligand>
</feature>
<comment type="similarity">
    <text evidence="2 7">Belongs to the EPSP synthase family.</text>
</comment>
<reference evidence="9 10" key="1">
    <citation type="journal article" date="2016" name="Nat. Commun.">
        <title>Thousands of microbial genomes shed light on interconnected biogeochemical processes in an aquifer system.</title>
        <authorList>
            <person name="Anantharaman K."/>
            <person name="Brown C.T."/>
            <person name="Hug L.A."/>
            <person name="Sharon I."/>
            <person name="Castelle C.J."/>
            <person name="Probst A.J."/>
            <person name="Thomas B.C."/>
            <person name="Singh A."/>
            <person name="Wilkins M.J."/>
            <person name="Karaoz U."/>
            <person name="Brodie E.L."/>
            <person name="Williams K.H."/>
            <person name="Hubbard S.S."/>
            <person name="Banfield J.F."/>
        </authorList>
    </citation>
    <scope>NUCLEOTIDE SEQUENCE [LARGE SCALE GENOMIC DNA]</scope>
</reference>
<dbReference type="InterPro" id="IPR013792">
    <property type="entry name" value="RNA3'P_cycl/enolpyr_Trfase_a/b"/>
</dbReference>
<evidence type="ECO:0000256" key="4">
    <source>
        <dbReference type="ARBA" id="ARBA00022679"/>
    </source>
</evidence>
<evidence type="ECO:0000256" key="3">
    <source>
        <dbReference type="ARBA" id="ARBA00022605"/>
    </source>
</evidence>
<keyword evidence="4 7" id="KW-0808">Transferase</keyword>
<dbReference type="InterPro" id="IPR036968">
    <property type="entry name" value="Enolpyruvate_Tfrase_sf"/>
</dbReference>
<dbReference type="STRING" id="1802040.A3C28_03475"/>
<name>A0A1F7H480_9BACT</name>
<comment type="function">
    <text evidence="7">Catalyzes the transfer of the enolpyruvyl moiety of phosphoenolpyruvate (PEP) to the 5-hydroxyl of shikimate-3-phosphate (S3P) to produce enolpyruvyl shikimate-3-phosphate and inorganic phosphate.</text>
</comment>
<dbReference type="GO" id="GO:0008652">
    <property type="term" value="P:amino acid biosynthetic process"/>
    <property type="evidence" value="ECO:0007669"/>
    <property type="project" value="UniProtKB-KW"/>
</dbReference>
<feature type="binding site" evidence="7">
    <location>
        <position position="326"/>
    </location>
    <ligand>
        <name>3-phosphoshikimate</name>
        <dbReference type="ChEBI" id="CHEBI:145989"/>
    </ligand>
</feature>
<protein>
    <recommendedName>
        <fullName evidence="7">3-phosphoshikimate 1-carboxyvinyltransferase</fullName>
        <ecNumber evidence="7">2.5.1.19</ecNumber>
    </recommendedName>
    <alternativeName>
        <fullName evidence="7">5-enolpyruvylshikimate-3-phosphate synthase</fullName>
        <shortName evidence="7">EPSP synthase</shortName>
        <shortName evidence="7">EPSPS</shortName>
    </alternativeName>
</protein>
<feature type="binding site" evidence="7">
    <location>
        <position position="330"/>
    </location>
    <ligand>
        <name>phosphoenolpyruvate</name>
        <dbReference type="ChEBI" id="CHEBI:58702"/>
    </ligand>
</feature>
<feature type="binding site" evidence="7">
    <location>
        <position position="10"/>
    </location>
    <ligand>
        <name>phosphoenolpyruvate</name>
        <dbReference type="ChEBI" id="CHEBI:58702"/>
    </ligand>
</feature>
<feature type="binding site" evidence="7">
    <location>
        <position position="157"/>
    </location>
    <ligand>
        <name>3-phosphoshikimate</name>
        <dbReference type="ChEBI" id="CHEBI:145989"/>
    </ligand>
</feature>
<evidence type="ECO:0000259" key="8">
    <source>
        <dbReference type="Pfam" id="PF00275"/>
    </source>
</evidence>
<keyword evidence="7" id="KW-0963">Cytoplasm</keyword>
<feature type="active site" description="Proton acceptor" evidence="7">
    <location>
        <position position="299"/>
    </location>
</feature>
<feature type="binding site" evidence="7">
    <location>
        <position position="15"/>
    </location>
    <ligand>
        <name>3-phosphoshikimate</name>
        <dbReference type="ChEBI" id="CHEBI:145989"/>
    </ligand>
</feature>
<dbReference type="Proteomes" id="UP000178597">
    <property type="component" value="Unassembled WGS sequence"/>
</dbReference>
<dbReference type="EC" id="2.5.1.19" evidence="7"/>
<comment type="catalytic activity">
    <reaction evidence="6">
        <text>3-phosphoshikimate + phosphoenolpyruvate = 5-O-(1-carboxyvinyl)-3-phosphoshikimate + phosphate</text>
        <dbReference type="Rhea" id="RHEA:21256"/>
        <dbReference type="ChEBI" id="CHEBI:43474"/>
        <dbReference type="ChEBI" id="CHEBI:57701"/>
        <dbReference type="ChEBI" id="CHEBI:58702"/>
        <dbReference type="ChEBI" id="CHEBI:145989"/>
        <dbReference type="EC" id="2.5.1.19"/>
    </reaction>
    <physiologicalReaction direction="left-to-right" evidence="6">
        <dbReference type="Rhea" id="RHEA:21257"/>
    </physiologicalReaction>
</comment>
<feature type="binding site" evidence="7">
    <location>
        <position position="156"/>
    </location>
    <ligand>
        <name>3-phosphoshikimate</name>
        <dbReference type="ChEBI" id="CHEBI:145989"/>
    </ligand>
</feature>
<dbReference type="InterPro" id="IPR006264">
    <property type="entry name" value="EPSP_synthase"/>
</dbReference>
<dbReference type="SUPFAM" id="SSF55205">
    <property type="entry name" value="EPT/RTPC-like"/>
    <property type="match status" value="1"/>
</dbReference>
<organism evidence="9 10">
    <name type="scientific">Candidatus Roizmanbacteria bacterium RIFCSPHIGHO2_02_FULL_39_9</name>
    <dbReference type="NCBI Taxonomy" id="1802040"/>
    <lineage>
        <taxon>Bacteria</taxon>
        <taxon>Candidatus Roizmaniibacteriota</taxon>
    </lineage>
</organism>
<dbReference type="PIRSF" id="PIRSF000505">
    <property type="entry name" value="EPSPS"/>
    <property type="match status" value="1"/>
</dbReference>
<evidence type="ECO:0000313" key="10">
    <source>
        <dbReference type="Proteomes" id="UP000178597"/>
    </source>
</evidence>
<feature type="binding site" evidence="7">
    <location>
        <position position="11"/>
    </location>
    <ligand>
        <name>3-phosphoshikimate</name>
        <dbReference type="ChEBI" id="CHEBI:145989"/>
    </ligand>
</feature>
<evidence type="ECO:0000256" key="5">
    <source>
        <dbReference type="ARBA" id="ARBA00023141"/>
    </source>
</evidence>
<feature type="binding site" evidence="7">
    <location>
        <position position="10"/>
    </location>
    <ligand>
        <name>3-phosphoshikimate</name>
        <dbReference type="ChEBI" id="CHEBI:145989"/>
    </ligand>
</feature>
<evidence type="ECO:0000313" key="9">
    <source>
        <dbReference type="EMBL" id="OGK26230.1"/>
    </source>
</evidence>
<feature type="domain" description="Enolpyruvate transferase" evidence="8">
    <location>
        <begin position="3"/>
        <end position="405"/>
    </location>
</feature>
<accession>A0A1F7H480</accession>
<dbReference type="CDD" id="cd01556">
    <property type="entry name" value="EPSP_synthase"/>
    <property type="match status" value="1"/>
</dbReference>
<comment type="pathway">
    <text evidence="1 7">Metabolic intermediate biosynthesis; chorismate biosynthesis; chorismate from D-erythrose 4-phosphate and phosphoenolpyruvate: step 6/7.</text>
</comment>
<dbReference type="Pfam" id="PF00275">
    <property type="entry name" value="EPSP_synthase"/>
    <property type="match status" value="1"/>
</dbReference>
<dbReference type="UniPathway" id="UPA00053">
    <property type="reaction ID" value="UER00089"/>
</dbReference>
<keyword evidence="5 7" id="KW-0057">Aromatic amino acid biosynthesis</keyword>
<feature type="binding site" evidence="7">
    <location>
        <position position="371"/>
    </location>
    <ligand>
        <name>phosphoenolpyruvate</name>
        <dbReference type="ChEBI" id="CHEBI:58702"/>
    </ligand>
</feature>
<comment type="caution">
    <text evidence="7">Lacks conserved residue(s) required for the propagation of feature annotation.</text>
</comment>
<evidence type="ECO:0000256" key="6">
    <source>
        <dbReference type="ARBA" id="ARBA00044633"/>
    </source>
</evidence>
<evidence type="ECO:0000256" key="2">
    <source>
        <dbReference type="ARBA" id="ARBA00009948"/>
    </source>
</evidence>
<evidence type="ECO:0000256" key="7">
    <source>
        <dbReference type="HAMAP-Rule" id="MF_00210"/>
    </source>
</evidence>
<feature type="binding site" evidence="7">
    <location>
        <position position="299"/>
    </location>
    <ligand>
        <name>3-phosphoshikimate</name>
        <dbReference type="ChEBI" id="CHEBI:145989"/>
    </ligand>
</feature>
<dbReference type="GO" id="GO:0009073">
    <property type="term" value="P:aromatic amino acid family biosynthetic process"/>
    <property type="evidence" value="ECO:0007669"/>
    <property type="project" value="UniProtKB-KW"/>
</dbReference>
<feature type="binding site" evidence="7">
    <location>
        <position position="109"/>
    </location>
    <ligand>
        <name>phosphoenolpyruvate</name>
        <dbReference type="ChEBI" id="CHEBI:58702"/>
    </ligand>
</feature>
<comment type="subcellular location">
    <subcellularLocation>
        <location evidence="7">Cytoplasm</location>
    </subcellularLocation>
</comment>
<dbReference type="PANTHER" id="PTHR21090:SF5">
    <property type="entry name" value="PENTAFUNCTIONAL AROM POLYPEPTIDE"/>
    <property type="match status" value="1"/>
</dbReference>
<proteinExistence type="inferred from homology"/>
<comment type="caution">
    <text evidence="9">The sequence shown here is derived from an EMBL/GenBank/DDBJ whole genome shotgun (WGS) entry which is preliminary data.</text>
</comment>
<dbReference type="NCBIfam" id="TIGR01356">
    <property type="entry name" value="aroA"/>
    <property type="match status" value="1"/>
</dbReference>
<dbReference type="InterPro" id="IPR001986">
    <property type="entry name" value="Enolpyruvate_Tfrase_dom"/>
</dbReference>
<dbReference type="GO" id="GO:0005737">
    <property type="term" value="C:cytoplasm"/>
    <property type="evidence" value="ECO:0007669"/>
    <property type="project" value="UniProtKB-SubCell"/>
</dbReference>
<gene>
    <name evidence="7" type="primary">aroA</name>
    <name evidence="9" type="ORF">A3C28_03475</name>
</gene>
<sequence length="410" mass="45296">MNSIRIPPSKSLTHRYFILATLAEGLSVIKNPLFSDDTYHTLQGLKNLGVRVKVEKNQVKIIGFGRNIKSHGLPIFLGDSGTSARLLVGLAALSPTPVIIDGSTRLKQRPFADLFHALTSQRVHILYREKKGQLPIEIWSDSLKGGTISISGSVSSQFISSLLMISPFARKNTRIKITDDLKSKPYVDLTIDAMKKFGVSVKNNAYKSFVIQSSQKYKGISLSVEGDYSSASYFIALSFLSGREIVIRNLNSDSKQADHTILDAIKKLGGRAHFSKGNLTIKRSGVIKSGVIDISDCPDIALTLGVIGLFTENHLILTGTKRLKDKESDRGEVLVQNLKKLGARVKKDEDTITIWKSKLHGGEIDTYNDHRVAMSFGILAKIIPRIKIKNPEVVSKSYPDFFRDLQSVSI</sequence>
<feature type="binding site" evidence="7">
    <location>
        <position position="183"/>
    </location>
    <ligand>
        <name>3-phosphoshikimate</name>
        <dbReference type="ChEBI" id="CHEBI:145989"/>
    </ligand>
</feature>
<dbReference type="GO" id="GO:0003866">
    <property type="term" value="F:3-phosphoshikimate 1-carboxyvinyltransferase activity"/>
    <property type="evidence" value="ECO:0007669"/>
    <property type="project" value="UniProtKB-UniRule"/>
</dbReference>